<accession>A0ABR2JCZ7</accession>
<organism evidence="3 4">
    <name type="scientific">Tritrichomonas musculus</name>
    <dbReference type="NCBI Taxonomy" id="1915356"/>
    <lineage>
        <taxon>Eukaryota</taxon>
        <taxon>Metamonada</taxon>
        <taxon>Parabasalia</taxon>
        <taxon>Tritrichomonadida</taxon>
        <taxon>Tritrichomonadidae</taxon>
        <taxon>Tritrichomonas</taxon>
    </lineage>
</organism>
<proteinExistence type="predicted"/>
<comment type="caution">
    <text evidence="3">The sequence shown here is derived from an EMBL/GenBank/DDBJ whole genome shotgun (WGS) entry which is preliminary data.</text>
</comment>
<name>A0ABR2JCZ7_9EUKA</name>
<sequence length="415" mass="48957">MKSHFDAQEIYDLLKESFSFLTYLQINMLYGTESSYEQLYPLIEKGIDDQSSSIYEILLLIASIFQARPKQSQNIMNLLTCMMKKIQFYFSSDELIKIFDSCRRLVVFLYENKCINIDSIKKEFLLYDDRFLLFYPEIKESDPRKFKKLMIIVWLSKFVRSIENSMNIEKYKEIRRIGHDDCTVSKLIRDDDIENFQLFISNTNLDFDSKIQSSVFESNTLINQMPTLIEYSAFFGSINIFKFLLLQLEKQNYFNEDSEKKLKKLYEYSIVGGCFEIIHIVEGINSNLNLIDRHCIKLAISYHQNKIADYLIENSDSKFSFDDLILCIEKNNYEMFVNIFEDESFIDLIEKGLKDPSIIEIQNLLLFSLQAGNLTFFKFFLKAFSFDVNTLLTINLNLLFFLYVSTLCISNGIFF</sequence>
<dbReference type="InterPro" id="IPR036770">
    <property type="entry name" value="Ankyrin_rpt-contain_sf"/>
</dbReference>
<feature type="domain" description="DUF3447" evidence="2">
    <location>
        <begin position="263"/>
        <end position="337"/>
    </location>
</feature>
<evidence type="ECO:0000313" key="4">
    <source>
        <dbReference type="Proteomes" id="UP001470230"/>
    </source>
</evidence>
<keyword evidence="1" id="KW-0472">Membrane</keyword>
<gene>
    <name evidence="3" type="ORF">M9Y10_005869</name>
</gene>
<dbReference type="PANTHER" id="PTHR24159:SF5">
    <property type="entry name" value="ANK_REP_REGION DOMAIN-CONTAINING PROTEIN"/>
    <property type="match status" value="1"/>
</dbReference>
<evidence type="ECO:0000313" key="3">
    <source>
        <dbReference type="EMBL" id="KAK8875694.1"/>
    </source>
</evidence>
<reference evidence="3 4" key="1">
    <citation type="submission" date="2024-04" db="EMBL/GenBank/DDBJ databases">
        <title>Tritrichomonas musculus Genome.</title>
        <authorList>
            <person name="Alves-Ferreira E."/>
            <person name="Grigg M."/>
            <person name="Lorenzi H."/>
            <person name="Galac M."/>
        </authorList>
    </citation>
    <scope>NUCLEOTIDE SEQUENCE [LARGE SCALE GENOMIC DNA]</scope>
    <source>
        <strain evidence="3 4">EAF2021</strain>
    </source>
</reference>
<dbReference type="Pfam" id="PF11929">
    <property type="entry name" value="DUF3447"/>
    <property type="match status" value="1"/>
</dbReference>
<dbReference type="PANTHER" id="PTHR24159">
    <property type="match status" value="1"/>
</dbReference>
<feature type="transmembrane region" description="Helical" evidence="1">
    <location>
        <begin position="393"/>
        <end position="414"/>
    </location>
</feature>
<dbReference type="Proteomes" id="UP001470230">
    <property type="component" value="Unassembled WGS sequence"/>
</dbReference>
<keyword evidence="4" id="KW-1185">Reference proteome</keyword>
<protein>
    <recommendedName>
        <fullName evidence="2">DUF3447 domain-containing protein</fullName>
    </recommendedName>
</protein>
<dbReference type="InterPro" id="IPR020683">
    <property type="entry name" value="DUF3447"/>
</dbReference>
<keyword evidence="1" id="KW-0812">Transmembrane</keyword>
<evidence type="ECO:0000259" key="2">
    <source>
        <dbReference type="Pfam" id="PF11929"/>
    </source>
</evidence>
<dbReference type="SUPFAM" id="SSF48403">
    <property type="entry name" value="Ankyrin repeat"/>
    <property type="match status" value="1"/>
</dbReference>
<dbReference type="EMBL" id="JAPFFF010000012">
    <property type="protein sequence ID" value="KAK8875694.1"/>
    <property type="molecule type" value="Genomic_DNA"/>
</dbReference>
<keyword evidence="1" id="KW-1133">Transmembrane helix</keyword>
<evidence type="ECO:0000256" key="1">
    <source>
        <dbReference type="SAM" id="Phobius"/>
    </source>
</evidence>